<accession>A0A2K3DB69</accession>
<protein>
    <submittedName>
        <fullName evidence="2">Uncharacterized protein</fullName>
    </submittedName>
</protein>
<evidence type="ECO:0000256" key="1">
    <source>
        <dbReference type="SAM" id="MobiDB-lite"/>
    </source>
</evidence>
<dbReference type="RefSeq" id="XP_042920368.1">
    <property type="nucleotide sequence ID" value="XM_043066971.1"/>
</dbReference>
<evidence type="ECO:0000313" key="2">
    <source>
        <dbReference type="EMBL" id="PNW77775.1"/>
    </source>
</evidence>
<dbReference type="KEGG" id="cre:CHLRE_10g451200v5"/>
<keyword evidence="3" id="KW-1185">Reference proteome</keyword>
<proteinExistence type="predicted"/>
<dbReference type="EMBL" id="CM008971">
    <property type="protein sequence ID" value="PNW77775.1"/>
    <property type="molecule type" value="Genomic_DNA"/>
</dbReference>
<dbReference type="GeneID" id="5723889"/>
<gene>
    <name evidence="2" type="ORF">CHLRE_10g451200v5</name>
</gene>
<dbReference type="Proteomes" id="UP000006906">
    <property type="component" value="Chromosome 10"/>
</dbReference>
<dbReference type="AlphaFoldDB" id="A0A2K3DB69"/>
<name>A0A2K3DB69_CHLRE</name>
<sequence length="148" mass="16117">MSKFIYVTVCFPGPPKVEADKASHVRSSWASFRPASPAPYRPSLNSPPRSPASSVASGPLHHSPLPTSPIETYEWTNKFMLANPPLFHVDPDEPDADLLADLCNFCQVSCPRTPFTPEEDARATAIAKAICSGAITTYRTANAFTHRC</sequence>
<dbReference type="InParanoid" id="A0A2K3DB69"/>
<dbReference type="Gramene" id="PNW77775">
    <property type="protein sequence ID" value="PNW77775"/>
    <property type="gene ID" value="CHLRE_10g451200v5"/>
</dbReference>
<dbReference type="PaxDb" id="3055-EDP07826"/>
<reference evidence="2 3" key="1">
    <citation type="journal article" date="2007" name="Science">
        <title>The Chlamydomonas genome reveals the evolution of key animal and plant functions.</title>
        <authorList>
            <person name="Merchant S.S."/>
            <person name="Prochnik S.E."/>
            <person name="Vallon O."/>
            <person name="Harris E.H."/>
            <person name="Karpowicz S.J."/>
            <person name="Witman G.B."/>
            <person name="Terry A."/>
            <person name="Salamov A."/>
            <person name="Fritz-Laylin L.K."/>
            <person name="Marechal-Drouard L."/>
            <person name="Marshall W.F."/>
            <person name="Qu L.H."/>
            <person name="Nelson D.R."/>
            <person name="Sanderfoot A.A."/>
            <person name="Spalding M.H."/>
            <person name="Kapitonov V.V."/>
            <person name="Ren Q."/>
            <person name="Ferris P."/>
            <person name="Lindquist E."/>
            <person name="Shapiro H."/>
            <person name="Lucas S.M."/>
            <person name="Grimwood J."/>
            <person name="Schmutz J."/>
            <person name="Cardol P."/>
            <person name="Cerutti H."/>
            <person name="Chanfreau G."/>
            <person name="Chen C.L."/>
            <person name="Cognat V."/>
            <person name="Croft M.T."/>
            <person name="Dent R."/>
            <person name="Dutcher S."/>
            <person name="Fernandez E."/>
            <person name="Fukuzawa H."/>
            <person name="Gonzalez-Ballester D."/>
            <person name="Gonzalez-Halphen D."/>
            <person name="Hallmann A."/>
            <person name="Hanikenne M."/>
            <person name="Hippler M."/>
            <person name="Inwood W."/>
            <person name="Jabbari K."/>
            <person name="Kalanon M."/>
            <person name="Kuras R."/>
            <person name="Lefebvre P.A."/>
            <person name="Lemaire S.D."/>
            <person name="Lobanov A.V."/>
            <person name="Lohr M."/>
            <person name="Manuell A."/>
            <person name="Meier I."/>
            <person name="Mets L."/>
            <person name="Mittag M."/>
            <person name="Mittelmeier T."/>
            <person name="Moroney J.V."/>
            <person name="Moseley J."/>
            <person name="Napoli C."/>
            <person name="Nedelcu A.M."/>
            <person name="Niyogi K."/>
            <person name="Novoselov S.V."/>
            <person name="Paulsen I.T."/>
            <person name="Pazour G."/>
            <person name="Purton S."/>
            <person name="Ral J.P."/>
            <person name="Riano-Pachon D.M."/>
            <person name="Riekhof W."/>
            <person name="Rymarquis L."/>
            <person name="Schroda M."/>
            <person name="Stern D."/>
            <person name="Umen J."/>
            <person name="Willows R."/>
            <person name="Wilson N."/>
            <person name="Zimmer S.L."/>
            <person name="Allmer J."/>
            <person name="Balk J."/>
            <person name="Bisova K."/>
            <person name="Chen C.J."/>
            <person name="Elias M."/>
            <person name="Gendler K."/>
            <person name="Hauser C."/>
            <person name="Lamb M.R."/>
            <person name="Ledford H."/>
            <person name="Long J.C."/>
            <person name="Minagawa J."/>
            <person name="Page M.D."/>
            <person name="Pan J."/>
            <person name="Pootakham W."/>
            <person name="Roje S."/>
            <person name="Rose A."/>
            <person name="Stahlberg E."/>
            <person name="Terauchi A.M."/>
            <person name="Yang P."/>
            <person name="Ball S."/>
            <person name="Bowler C."/>
            <person name="Dieckmann C.L."/>
            <person name="Gladyshev V.N."/>
            <person name="Green P."/>
            <person name="Jorgensen R."/>
            <person name="Mayfield S."/>
            <person name="Mueller-Roeber B."/>
            <person name="Rajamani S."/>
            <person name="Sayre R.T."/>
            <person name="Brokstein P."/>
            <person name="Dubchak I."/>
            <person name="Goodstein D."/>
            <person name="Hornick L."/>
            <person name="Huang Y.W."/>
            <person name="Jhaveri J."/>
            <person name="Luo Y."/>
            <person name="Martinez D."/>
            <person name="Ngau W.C."/>
            <person name="Otillar B."/>
            <person name="Poliakov A."/>
            <person name="Porter A."/>
            <person name="Szajkowski L."/>
            <person name="Werner G."/>
            <person name="Zhou K."/>
            <person name="Grigoriev I.V."/>
            <person name="Rokhsar D.S."/>
            <person name="Grossman A.R."/>
        </authorList>
    </citation>
    <scope>NUCLEOTIDE SEQUENCE [LARGE SCALE GENOMIC DNA]</scope>
    <source>
        <strain evidence="3">CC-503</strain>
    </source>
</reference>
<evidence type="ECO:0000313" key="3">
    <source>
        <dbReference type="Proteomes" id="UP000006906"/>
    </source>
</evidence>
<organism evidence="2 3">
    <name type="scientific">Chlamydomonas reinhardtii</name>
    <name type="common">Chlamydomonas smithii</name>
    <dbReference type="NCBI Taxonomy" id="3055"/>
    <lineage>
        <taxon>Eukaryota</taxon>
        <taxon>Viridiplantae</taxon>
        <taxon>Chlorophyta</taxon>
        <taxon>core chlorophytes</taxon>
        <taxon>Chlorophyceae</taxon>
        <taxon>CS clade</taxon>
        <taxon>Chlamydomonadales</taxon>
        <taxon>Chlamydomonadaceae</taxon>
        <taxon>Chlamydomonas</taxon>
    </lineage>
</organism>
<feature type="region of interest" description="Disordered" evidence="1">
    <location>
        <begin position="37"/>
        <end position="67"/>
    </location>
</feature>